<dbReference type="Proteomes" id="UP001151760">
    <property type="component" value="Unassembled WGS sequence"/>
</dbReference>
<comment type="caution">
    <text evidence="2">The sequence shown here is derived from an EMBL/GenBank/DDBJ whole genome shotgun (WGS) entry which is preliminary data.</text>
</comment>
<proteinExistence type="predicted"/>
<evidence type="ECO:0000313" key="3">
    <source>
        <dbReference type="Proteomes" id="UP001151760"/>
    </source>
</evidence>
<reference evidence="2" key="1">
    <citation type="journal article" date="2022" name="Int. J. Mol. Sci.">
        <title>Draft Genome of Tanacetum Coccineum: Genomic Comparison of Closely Related Tanacetum-Family Plants.</title>
        <authorList>
            <person name="Yamashiro T."/>
            <person name="Shiraishi A."/>
            <person name="Nakayama K."/>
            <person name="Satake H."/>
        </authorList>
    </citation>
    <scope>NUCLEOTIDE SEQUENCE</scope>
</reference>
<protein>
    <submittedName>
        <fullName evidence="2">Uncharacterized protein</fullName>
    </submittedName>
</protein>
<feature type="compositionally biased region" description="Pro residues" evidence="1">
    <location>
        <begin position="343"/>
        <end position="361"/>
    </location>
</feature>
<reference evidence="2" key="2">
    <citation type="submission" date="2022-01" db="EMBL/GenBank/DDBJ databases">
        <authorList>
            <person name="Yamashiro T."/>
            <person name="Shiraishi A."/>
            <person name="Satake H."/>
            <person name="Nakayama K."/>
        </authorList>
    </citation>
    <scope>NUCLEOTIDE SEQUENCE</scope>
</reference>
<organism evidence="2 3">
    <name type="scientific">Tanacetum coccineum</name>
    <dbReference type="NCBI Taxonomy" id="301880"/>
    <lineage>
        <taxon>Eukaryota</taxon>
        <taxon>Viridiplantae</taxon>
        <taxon>Streptophyta</taxon>
        <taxon>Embryophyta</taxon>
        <taxon>Tracheophyta</taxon>
        <taxon>Spermatophyta</taxon>
        <taxon>Magnoliopsida</taxon>
        <taxon>eudicotyledons</taxon>
        <taxon>Gunneridae</taxon>
        <taxon>Pentapetalae</taxon>
        <taxon>asterids</taxon>
        <taxon>campanulids</taxon>
        <taxon>Asterales</taxon>
        <taxon>Asteraceae</taxon>
        <taxon>Asteroideae</taxon>
        <taxon>Anthemideae</taxon>
        <taxon>Anthemidinae</taxon>
        <taxon>Tanacetum</taxon>
    </lineage>
</organism>
<name>A0ABQ5G5G8_9ASTR</name>
<keyword evidence="3" id="KW-1185">Reference proteome</keyword>
<dbReference type="EMBL" id="BQNB010018106">
    <property type="protein sequence ID" value="GJT70750.1"/>
    <property type="molecule type" value="Genomic_DNA"/>
</dbReference>
<sequence length="361" mass="41015">MDTAYHLSVSQYSVLYLTDTKYSPNPVYGVSTYSYARSETPWLRYQVEGYTEDIVHNFEQRLETVFSKSVNRVHVLDFAGLTEGMRQTLAGRLRMVYTGDDGQELMSDTEMGLDAIDTLGFQLGRARRRMTWRQFIMVLGLHTAKEMAKDGFQAYCLGSERVIPDKGDLRDYWIKISSDKDFLGPASSYVYMKDPVRRLCHRMISYNISGRGQAPEKVTGIDLFYLKSMDRGTANISYLLAWYLFRHTKGRKSRARSFGRHFIGRLATNFGLVSDERLRGLSMITRELPMIDLHELVRLNICKRLGDTWAWIALGPERRSDAVASSLEATRDAPAVDEGAPADPAPMQAPQPPHAAPRTMP</sequence>
<feature type="region of interest" description="Disordered" evidence="1">
    <location>
        <begin position="323"/>
        <end position="361"/>
    </location>
</feature>
<gene>
    <name evidence="2" type="ORF">Tco_1030036</name>
</gene>
<accession>A0ABQ5G5G8</accession>
<evidence type="ECO:0000256" key="1">
    <source>
        <dbReference type="SAM" id="MobiDB-lite"/>
    </source>
</evidence>
<evidence type="ECO:0000313" key="2">
    <source>
        <dbReference type="EMBL" id="GJT70750.1"/>
    </source>
</evidence>